<reference evidence="2 3" key="1">
    <citation type="journal article" date="2019" name="Int. J. Syst. Evol. Microbiol.">
        <title>The Global Catalogue of Microorganisms (GCM) 10K type strain sequencing project: providing services to taxonomists for standard genome sequencing and annotation.</title>
        <authorList>
            <consortium name="The Broad Institute Genomics Platform"/>
            <consortium name="The Broad Institute Genome Sequencing Center for Infectious Disease"/>
            <person name="Wu L."/>
            <person name="Ma J."/>
        </authorList>
    </citation>
    <scope>NUCLEOTIDE SEQUENCE [LARGE SCALE GENOMIC DNA]</scope>
    <source>
        <strain evidence="2 3">YIM 94188</strain>
    </source>
</reference>
<proteinExistence type="predicted"/>
<organism evidence="2 3">
    <name type="scientific">Halopelagius fulvigenes</name>
    <dbReference type="NCBI Taxonomy" id="1198324"/>
    <lineage>
        <taxon>Archaea</taxon>
        <taxon>Methanobacteriati</taxon>
        <taxon>Methanobacteriota</taxon>
        <taxon>Stenosarchaea group</taxon>
        <taxon>Halobacteria</taxon>
        <taxon>Halobacteriales</taxon>
        <taxon>Haloferacaceae</taxon>
    </lineage>
</organism>
<dbReference type="EMBL" id="JBHSXH010000015">
    <property type="protein sequence ID" value="MFC6826789.1"/>
    <property type="molecule type" value="Genomic_DNA"/>
</dbReference>
<gene>
    <name evidence="2" type="ORF">ACFQEV_17585</name>
</gene>
<accession>A0ABD5U6K5</accession>
<dbReference type="AlphaFoldDB" id="A0ABD5U6K5"/>
<dbReference type="InterPro" id="IPR008571">
    <property type="entry name" value="HerA-like"/>
</dbReference>
<dbReference type="GO" id="GO:0005524">
    <property type="term" value="F:ATP binding"/>
    <property type="evidence" value="ECO:0007669"/>
    <property type="project" value="UniProtKB-KW"/>
</dbReference>
<feature type="region of interest" description="Disordered" evidence="1">
    <location>
        <begin position="336"/>
        <end position="367"/>
    </location>
</feature>
<dbReference type="Gene3D" id="3.40.50.300">
    <property type="entry name" value="P-loop containing nucleotide triphosphate hydrolases"/>
    <property type="match status" value="2"/>
</dbReference>
<evidence type="ECO:0000256" key="1">
    <source>
        <dbReference type="SAM" id="MobiDB-lite"/>
    </source>
</evidence>
<dbReference type="Proteomes" id="UP001596408">
    <property type="component" value="Unassembled WGS sequence"/>
</dbReference>
<dbReference type="RefSeq" id="WP_379698859.1">
    <property type="nucleotide sequence ID" value="NZ_JBHSXH010000015.1"/>
</dbReference>
<name>A0ABD5U6K5_9EURY</name>
<dbReference type="PANTHER" id="PTHR42957">
    <property type="entry name" value="HELICASE MJ1565-RELATED"/>
    <property type="match status" value="1"/>
</dbReference>
<dbReference type="SUPFAM" id="SSF52540">
    <property type="entry name" value="P-loop containing nucleoside triphosphate hydrolases"/>
    <property type="match status" value="1"/>
</dbReference>
<dbReference type="PANTHER" id="PTHR42957:SF1">
    <property type="entry name" value="HELICASE MJ1565-RELATED"/>
    <property type="match status" value="1"/>
</dbReference>
<sequence length="367" mass="37580">MHTDTETDAGAEVLGRRGDGSGPSVRFGRHRARDGSDGAPVAVDVDRPHAALVVGKRGYGKSYTLGVLAEGAARASGIAPVVVDPMGVFDGLAASATDGPPVPARVVRTPRVRADAVPPSAWPTLVGCNGNSPVGSVVWRAAAATETLAAMREFIADADAPAATVRAAGNRLSRAEAWAVFDPDGLDADELAGGEATVLDVSSLDPAPMNAAAYAVASGLYDARVSGTVDRLPWLFLDEAHAFFDGVAGPALETILTRGRAPGVSLVAATQRPSALPDVAVSQADLRVIHRLTAGPDIDALAAANPTYLGSTLRERLPAAPGEALVVDDAAEAVRDVTVRRRHTPHGGASPRASDASPDPTPTETEE</sequence>
<protein>
    <submittedName>
        <fullName evidence="2">ATP-binding protein</fullName>
    </submittedName>
</protein>
<keyword evidence="3" id="KW-1185">Reference proteome</keyword>
<evidence type="ECO:0000313" key="2">
    <source>
        <dbReference type="EMBL" id="MFC6826789.1"/>
    </source>
</evidence>
<keyword evidence="2" id="KW-0547">Nucleotide-binding</keyword>
<feature type="region of interest" description="Disordered" evidence="1">
    <location>
        <begin position="1"/>
        <end position="42"/>
    </location>
</feature>
<dbReference type="InterPro" id="IPR027417">
    <property type="entry name" value="P-loop_NTPase"/>
</dbReference>
<comment type="caution">
    <text evidence="2">The sequence shown here is derived from an EMBL/GenBank/DDBJ whole genome shotgun (WGS) entry which is preliminary data.</text>
</comment>
<evidence type="ECO:0000313" key="3">
    <source>
        <dbReference type="Proteomes" id="UP001596408"/>
    </source>
</evidence>
<keyword evidence="2" id="KW-0067">ATP-binding</keyword>